<dbReference type="Proteomes" id="UP000799291">
    <property type="component" value="Unassembled WGS sequence"/>
</dbReference>
<name>A0A6G1IIH4_9PLEO</name>
<feature type="region of interest" description="Disordered" evidence="1">
    <location>
        <begin position="71"/>
        <end position="135"/>
    </location>
</feature>
<evidence type="ECO:0000256" key="1">
    <source>
        <dbReference type="SAM" id="MobiDB-lite"/>
    </source>
</evidence>
<protein>
    <submittedName>
        <fullName evidence="2">Uncharacterized protein</fullName>
    </submittedName>
</protein>
<reference evidence="2" key="1">
    <citation type="journal article" date="2020" name="Stud. Mycol.">
        <title>101 Dothideomycetes genomes: a test case for predicting lifestyles and emergence of pathogens.</title>
        <authorList>
            <person name="Haridas S."/>
            <person name="Albert R."/>
            <person name="Binder M."/>
            <person name="Bloem J."/>
            <person name="Labutti K."/>
            <person name="Salamov A."/>
            <person name="Andreopoulos B."/>
            <person name="Baker S."/>
            <person name="Barry K."/>
            <person name="Bills G."/>
            <person name="Bluhm B."/>
            <person name="Cannon C."/>
            <person name="Castanera R."/>
            <person name="Culley D."/>
            <person name="Daum C."/>
            <person name="Ezra D."/>
            <person name="Gonzalez J."/>
            <person name="Henrissat B."/>
            <person name="Kuo A."/>
            <person name="Liang C."/>
            <person name="Lipzen A."/>
            <person name="Lutzoni F."/>
            <person name="Magnuson J."/>
            <person name="Mondo S."/>
            <person name="Nolan M."/>
            <person name="Ohm R."/>
            <person name="Pangilinan J."/>
            <person name="Park H.-J."/>
            <person name="Ramirez L."/>
            <person name="Alfaro M."/>
            <person name="Sun H."/>
            <person name="Tritt A."/>
            <person name="Yoshinaga Y."/>
            <person name="Zwiers L.-H."/>
            <person name="Turgeon B."/>
            <person name="Goodwin S."/>
            <person name="Spatafora J."/>
            <person name="Crous P."/>
            <person name="Grigoriev I."/>
        </authorList>
    </citation>
    <scope>NUCLEOTIDE SEQUENCE</scope>
    <source>
        <strain evidence="2">CBS 122367</strain>
    </source>
</reference>
<proteinExistence type="predicted"/>
<evidence type="ECO:0000313" key="3">
    <source>
        <dbReference type="Proteomes" id="UP000799291"/>
    </source>
</evidence>
<accession>A0A6G1IIH4</accession>
<dbReference type="AlphaFoldDB" id="A0A6G1IIH4"/>
<sequence length="166" mass="18618">MPHNEVLHARSYARAVLVQESRPAANSTFLLRSPFHLFSACGISIKLPYHSISRCTTPRTLSSTAQFFLEPTRTREAAAPLPDEGPRPPPPPRVTPSTPSVTEFPRTKVVEHSTEGPSVSKSRHCGSSPMLRRNPDKLQPLHQLTSKFFRPMHCNPMATMRRLCLR</sequence>
<dbReference type="EMBL" id="MU005615">
    <property type="protein sequence ID" value="KAF2678044.1"/>
    <property type="molecule type" value="Genomic_DNA"/>
</dbReference>
<feature type="compositionally biased region" description="Basic and acidic residues" evidence="1">
    <location>
        <begin position="105"/>
        <end position="114"/>
    </location>
</feature>
<organism evidence="2 3">
    <name type="scientific">Lentithecium fluviatile CBS 122367</name>
    <dbReference type="NCBI Taxonomy" id="1168545"/>
    <lineage>
        <taxon>Eukaryota</taxon>
        <taxon>Fungi</taxon>
        <taxon>Dikarya</taxon>
        <taxon>Ascomycota</taxon>
        <taxon>Pezizomycotina</taxon>
        <taxon>Dothideomycetes</taxon>
        <taxon>Pleosporomycetidae</taxon>
        <taxon>Pleosporales</taxon>
        <taxon>Massarineae</taxon>
        <taxon>Lentitheciaceae</taxon>
        <taxon>Lentithecium</taxon>
    </lineage>
</organism>
<evidence type="ECO:0000313" key="2">
    <source>
        <dbReference type="EMBL" id="KAF2678044.1"/>
    </source>
</evidence>
<keyword evidence="3" id="KW-1185">Reference proteome</keyword>
<gene>
    <name evidence="2" type="ORF">K458DRAFT_143412</name>
</gene>